<dbReference type="Pfam" id="PF14011">
    <property type="entry name" value="ESX-1_EspG"/>
    <property type="match status" value="1"/>
</dbReference>
<evidence type="ECO:0000256" key="4">
    <source>
        <dbReference type="ARBA" id="ARBA00023186"/>
    </source>
</evidence>
<dbReference type="AlphaFoldDB" id="A0A7W7C885"/>
<evidence type="ECO:0008006" key="8">
    <source>
        <dbReference type="Google" id="ProtNLM"/>
    </source>
</evidence>
<keyword evidence="4" id="KW-0143">Chaperone</keyword>
<name>A0A7W7C885_9PSEU</name>
<organism evidence="6 7">
    <name type="scientific">Crossiella cryophila</name>
    <dbReference type="NCBI Taxonomy" id="43355"/>
    <lineage>
        <taxon>Bacteria</taxon>
        <taxon>Bacillati</taxon>
        <taxon>Actinomycetota</taxon>
        <taxon>Actinomycetes</taxon>
        <taxon>Pseudonocardiales</taxon>
        <taxon>Pseudonocardiaceae</taxon>
        <taxon>Crossiella</taxon>
    </lineage>
</organism>
<comment type="caution">
    <text evidence="6">The sequence shown here is derived from an EMBL/GenBank/DDBJ whole genome shotgun (WGS) entry which is preliminary data.</text>
</comment>
<comment type="similarity">
    <text evidence="2">Belongs to the EspG family.</text>
</comment>
<feature type="region of interest" description="Disordered" evidence="5">
    <location>
        <begin position="141"/>
        <end position="188"/>
    </location>
</feature>
<reference evidence="6 7" key="1">
    <citation type="submission" date="2020-08" db="EMBL/GenBank/DDBJ databases">
        <title>Sequencing the genomes of 1000 actinobacteria strains.</title>
        <authorList>
            <person name="Klenk H.-P."/>
        </authorList>
    </citation>
    <scope>NUCLEOTIDE SEQUENCE [LARGE SCALE GENOMIC DNA]</scope>
    <source>
        <strain evidence="6 7">DSM 44230</strain>
    </source>
</reference>
<dbReference type="RefSeq" id="WP_185002097.1">
    <property type="nucleotide sequence ID" value="NZ_BAAAUI010000029.1"/>
</dbReference>
<evidence type="ECO:0000256" key="5">
    <source>
        <dbReference type="SAM" id="MobiDB-lite"/>
    </source>
</evidence>
<evidence type="ECO:0000256" key="2">
    <source>
        <dbReference type="ARBA" id="ARBA00006411"/>
    </source>
</evidence>
<dbReference type="InterPro" id="IPR025734">
    <property type="entry name" value="EspG"/>
</dbReference>
<evidence type="ECO:0000313" key="6">
    <source>
        <dbReference type="EMBL" id="MBB4676247.1"/>
    </source>
</evidence>
<gene>
    <name evidence="6" type="ORF">HNR67_002365</name>
</gene>
<protein>
    <recommendedName>
        <fullName evidence="8">EspG family protein</fullName>
    </recommendedName>
</protein>
<accession>A0A7W7C885</accession>
<keyword evidence="3" id="KW-0963">Cytoplasm</keyword>
<comment type="subcellular location">
    <subcellularLocation>
        <location evidence="1">Cytoplasm</location>
    </subcellularLocation>
</comment>
<evidence type="ECO:0000256" key="1">
    <source>
        <dbReference type="ARBA" id="ARBA00004496"/>
    </source>
</evidence>
<feature type="compositionally biased region" description="Gly residues" evidence="5">
    <location>
        <begin position="151"/>
        <end position="160"/>
    </location>
</feature>
<dbReference type="Proteomes" id="UP000533598">
    <property type="component" value="Unassembled WGS sequence"/>
</dbReference>
<sequence length="269" mass="29099">MLRARVTISLPAYDVVWESENLQDKHPTLGIPSYGETYQDRLDVQRRAWQELEGLGLARGGRAHPDLVDTFHMLERPQREFYGWYSVPGGGEQRAALAAASGDDAVLAEILEEKLVLTPVRPTGLVDALVSALPDKPAARGQSFNFPAETFGGGDGGGRGGGRHSRPAEDEGGFMMSSRNSGGASPQRLKEIMDKPRTGGGQLFVAARDRLGSRKRAESPLTFIDNVDGRYLGQKMRGPDGSQWVIVAPADKRTLAQKLTEMAASVAGR</sequence>
<evidence type="ECO:0000313" key="7">
    <source>
        <dbReference type="Proteomes" id="UP000533598"/>
    </source>
</evidence>
<dbReference type="EMBL" id="JACHMH010000001">
    <property type="protein sequence ID" value="MBB4676247.1"/>
    <property type="molecule type" value="Genomic_DNA"/>
</dbReference>
<keyword evidence="7" id="KW-1185">Reference proteome</keyword>
<evidence type="ECO:0000256" key="3">
    <source>
        <dbReference type="ARBA" id="ARBA00022490"/>
    </source>
</evidence>
<proteinExistence type="inferred from homology"/>